<feature type="transmembrane region" description="Helical" evidence="1">
    <location>
        <begin position="12"/>
        <end position="37"/>
    </location>
</feature>
<accession>A0ABQ5TKF7</accession>
<keyword evidence="1" id="KW-0472">Membrane</keyword>
<evidence type="ECO:0000256" key="1">
    <source>
        <dbReference type="SAM" id="Phobius"/>
    </source>
</evidence>
<name>A0ABQ5TKF7_9BACI</name>
<keyword evidence="1" id="KW-1133">Transmembrane helix</keyword>
<comment type="caution">
    <text evidence="2">The sequence shown here is derived from an EMBL/GenBank/DDBJ whole genome shotgun (WGS) entry which is preliminary data.</text>
</comment>
<reference evidence="2 3" key="1">
    <citation type="submission" date="2023-02" db="EMBL/GenBank/DDBJ databases">
        <title>Oceanobacillus kimchii IFOP_LL358 isolated form Alexandrium catenella lab strain.</title>
        <authorList>
            <person name="Gajardo G."/>
            <person name="Ueki S."/>
            <person name="Maruyama F."/>
        </authorList>
    </citation>
    <scope>NUCLEOTIDE SEQUENCE [LARGE SCALE GENOMIC DNA]</scope>
    <source>
        <strain evidence="2 3">IFOP_LL358</strain>
    </source>
</reference>
<gene>
    <name evidence="2" type="ORF">MACH08_25800</name>
</gene>
<evidence type="ECO:0000313" key="3">
    <source>
        <dbReference type="Proteomes" id="UP001275436"/>
    </source>
</evidence>
<protein>
    <recommendedName>
        <fullName evidence="4">DUF945 domain-containing protein</fullName>
    </recommendedName>
</protein>
<dbReference type="EMBL" id="BSKO01000001">
    <property type="protein sequence ID" value="GLO66796.1"/>
    <property type="molecule type" value="Genomic_DNA"/>
</dbReference>
<keyword evidence="3" id="KW-1185">Reference proteome</keyword>
<keyword evidence="1" id="KW-0812">Transmembrane</keyword>
<organism evidence="2 3">
    <name type="scientific">Oceanobacillus kimchii</name>
    <dbReference type="NCBI Taxonomy" id="746691"/>
    <lineage>
        <taxon>Bacteria</taxon>
        <taxon>Bacillati</taxon>
        <taxon>Bacillota</taxon>
        <taxon>Bacilli</taxon>
        <taxon>Bacillales</taxon>
        <taxon>Bacillaceae</taxon>
        <taxon>Oceanobacillus</taxon>
    </lineage>
</organism>
<dbReference type="RefSeq" id="WP_017797247.1">
    <property type="nucleotide sequence ID" value="NZ_BSKO01000001.1"/>
</dbReference>
<sequence>MEENTNNKSKKGLSKGIIALIVGVIVLLGGTAAAFFINSSSPKATYFLAEKNSLEHAKEYVENRYSDELAWLEKSEEEAMEQNLDIGVTFNEPNSNGLQTDPGIEMINNSRLMFNTQTDMEARQFYTNIGVNYNGIELNDIELAINEGNVTAGLPFLNETLQFNDEDYGSLMYELDPYTFTGNETLNLDSILFDNIYALEEEDLEYIKEEYVMYTYDLLPDEAFESSNEDVEVNGESISAEKVTMHLSEEQAREVLISLFEKMKDDEKLKELVHDQIVNLSYVAGSDMAQLEEEVDLILEDYEAVFEDAIKEIETFQFKDGIQSALWVADDKVVQRELNIALAPEGEQLVTLGINGQQHLTDDQIFFDFEFTADESSSVVLSGDLSSKDSIIKDSMEISIPDAEMKLYYEGEESVSENTRTFDRTFGFSEPYTGEGSMVWSGESTYEEDQMNSNNTLTFGTTEMPEVLVLDMNIDGSIIDHVAEMDTSNIVDIGTMSSEEISTYFSTDFAEQFQQWIMQFMGGSNFEF</sequence>
<evidence type="ECO:0000313" key="2">
    <source>
        <dbReference type="EMBL" id="GLO66796.1"/>
    </source>
</evidence>
<proteinExistence type="predicted"/>
<dbReference type="Proteomes" id="UP001275436">
    <property type="component" value="Unassembled WGS sequence"/>
</dbReference>
<evidence type="ECO:0008006" key="4">
    <source>
        <dbReference type="Google" id="ProtNLM"/>
    </source>
</evidence>